<comment type="caution">
    <text evidence="2">The sequence shown here is derived from an EMBL/GenBank/DDBJ whole genome shotgun (WGS) entry which is preliminary data.</text>
</comment>
<dbReference type="InterPro" id="IPR014753">
    <property type="entry name" value="Arrestin_N"/>
</dbReference>
<dbReference type="InterPro" id="IPR000698">
    <property type="entry name" value="Arrestin"/>
</dbReference>
<dbReference type="GO" id="GO:0005737">
    <property type="term" value="C:cytoplasm"/>
    <property type="evidence" value="ECO:0007669"/>
    <property type="project" value="TreeGrafter"/>
</dbReference>
<keyword evidence="3" id="KW-1185">Reference proteome</keyword>
<evidence type="ECO:0000256" key="1">
    <source>
        <dbReference type="ARBA" id="ARBA00005298"/>
    </source>
</evidence>
<dbReference type="GO" id="GO:0001664">
    <property type="term" value="F:G protein-coupled receptor binding"/>
    <property type="evidence" value="ECO:0007669"/>
    <property type="project" value="TreeGrafter"/>
</dbReference>
<dbReference type="PANTHER" id="PTHR11792">
    <property type="entry name" value="ARRESTIN"/>
    <property type="match status" value="1"/>
</dbReference>
<evidence type="ECO:0000313" key="2">
    <source>
        <dbReference type="EMBL" id="MPC15294.1"/>
    </source>
</evidence>
<accession>A0A5B7D2Z1</accession>
<dbReference type="GO" id="GO:0007165">
    <property type="term" value="P:signal transduction"/>
    <property type="evidence" value="ECO:0007669"/>
    <property type="project" value="InterPro"/>
</dbReference>
<gene>
    <name evidence="2" type="primary">ARRH_1</name>
    <name evidence="2" type="ORF">E2C01_008081</name>
</gene>
<dbReference type="PANTHER" id="PTHR11792:SF18">
    <property type="entry name" value="FI20035P1"/>
    <property type="match status" value="1"/>
</dbReference>
<reference evidence="2 3" key="1">
    <citation type="submission" date="2019-05" db="EMBL/GenBank/DDBJ databases">
        <title>Another draft genome of Portunus trituberculatus and its Hox gene families provides insights of decapod evolution.</title>
        <authorList>
            <person name="Jeong J.-H."/>
            <person name="Song I."/>
            <person name="Kim S."/>
            <person name="Choi T."/>
            <person name="Kim D."/>
            <person name="Ryu S."/>
            <person name="Kim W."/>
        </authorList>
    </citation>
    <scope>NUCLEOTIDE SEQUENCE [LARGE SCALE GENOMIC DNA]</scope>
    <source>
        <tissue evidence="2">Muscle</tissue>
    </source>
</reference>
<dbReference type="OrthoDB" id="6500995at2759"/>
<sequence>MILADKRCITHECSSFSHLYLVSGRPLRVAGNQQVTFNETFAHQDDTVFKKTAPNGKITLYVEQRELCIGENGIQPLQGILYVDANYVKDRKVFGQFVLTFRYGREDEEGGVE</sequence>
<organism evidence="2 3">
    <name type="scientific">Portunus trituberculatus</name>
    <name type="common">Swimming crab</name>
    <name type="synonym">Neptunus trituberculatus</name>
    <dbReference type="NCBI Taxonomy" id="210409"/>
    <lineage>
        <taxon>Eukaryota</taxon>
        <taxon>Metazoa</taxon>
        <taxon>Ecdysozoa</taxon>
        <taxon>Arthropoda</taxon>
        <taxon>Crustacea</taxon>
        <taxon>Multicrustacea</taxon>
        <taxon>Malacostraca</taxon>
        <taxon>Eumalacostraca</taxon>
        <taxon>Eucarida</taxon>
        <taxon>Decapoda</taxon>
        <taxon>Pleocyemata</taxon>
        <taxon>Brachyura</taxon>
        <taxon>Eubrachyura</taxon>
        <taxon>Portunoidea</taxon>
        <taxon>Portunidae</taxon>
        <taxon>Portuninae</taxon>
        <taxon>Portunus</taxon>
    </lineage>
</organism>
<dbReference type="Gene3D" id="2.60.40.840">
    <property type="match status" value="1"/>
</dbReference>
<protein>
    <submittedName>
        <fullName evidence="2">Arrestin</fullName>
    </submittedName>
</protein>
<dbReference type="Proteomes" id="UP000324222">
    <property type="component" value="Unassembled WGS sequence"/>
</dbReference>
<dbReference type="SUPFAM" id="SSF81296">
    <property type="entry name" value="E set domains"/>
    <property type="match status" value="1"/>
</dbReference>
<name>A0A5B7D2Z1_PORTR</name>
<dbReference type="AlphaFoldDB" id="A0A5B7D2Z1"/>
<proteinExistence type="inferred from homology"/>
<dbReference type="GO" id="GO:0002031">
    <property type="term" value="P:G protein-coupled receptor internalization"/>
    <property type="evidence" value="ECO:0007669"/>
    <property type="project" value="TreeGrafter"/>
</dbReference>
<dbReference type="EMBL" id="VSRR010000415">
    <property type="protein sequence ID" value="MPC15294.1"/>
    <property type="molecule type" value="Genomic_DNA"/>
</dbReference>
<dbReference type="InterPro" id="IPR014756">
    <property type="entry name" value="Ig_E-set"/>
</dbReference>
<evidence type="ECO:0000313" key="3">
    <source>
        <dbReference type="Proteomes" id="UP000324222"/>
    </source>
</evidence>
<comment type="similarity">
    <text evidence="1">Belongs to the arrestin family.</text>
</comment>